<evidence type="ECO:0000313" key="1">
    <source>
        <dbReference type="EMBL" id="MDT2545804.1"/>
    </source>
</evidence>
<protein>
    <submittedName>
        <fullName evidence="1">Uncharacterized protein</fullName>
    </submittedName>
</protein>
<gene>
    <name evidence="1" type="ORF">P7D69_15755</name>
</gene>
<proteinExistence type="predicted"/>
<organism evidence="1 2">
    <name type="scientific">Enterococcus raffinosus</name>
    <dbReference type="NCBI Taxonomy" id="71452"/>
    <lineage>
        <taxon>Bacteria</taxon>
        <taxon>Bacillati</taxon>
        <taxon>Bacillota</taxon>
        <taxon>Bacilli</taxon>
        <taxon>Lactobacillales</taxon>
        <taxon>Enterococcaceae</taxon>
        <taxon>Enterococcus</taxon>
    </lineage>
</organism>
<dbReference type="RefSeq" id="WP_311820654.1">
    <property type="nucleotide sequence ID" value="NZ_JARPXI010000018.1"/>
</dbReference>
<comment type="caution">
    <text evidence="1">The sequence shown here is derived from an EMBL/GenBank/DDBJ whole genome shotgun (WGS) entry which is preliminary data.</text>
</comment>
<reference evidence="1" key="1">
    <citation type="submission" date="2023-03" db="EMBL/GenBank/DDBJ databases">
        <authorList>
            <person name="Shen W."/>
            <person name="Cai J."/>
        </authorList>
    </citation>
    <scope>NUCLEOTIDE SEQUENCE</scope>
    <source>
        <strain evidence="1">Y15</strain>
    </source>
</reference>
<name>A0AAW8TDD7_9ENTE</name>
<dbReference type="AlphaFoldDB" id="A0AAW8TDD7"/>
<accession>A0AAW8TDD7</accession>
<dbReference type="Proteomes" id="UP001254770">
    <property type="component" value="Unassembled WGS sequence"/>
</dbReference>
<dbReference type="EMBL" id="JARPXL010000018">
    <property type="protein sequence ID" value="MDT2545804.1"/>
    <property type="molecule type" value="Genomic_DNA"/>
</dbReference>
<evidence type="ECO:0000313" key="2">
    <source>
        <dbReference type="Proteomes" id="UP001254770"/>
    </source>
</evidence>
<sequence>MSYVVKTMCYLDRNGRGVPTSDGAQKYDDFEIAELAAITAGGFVVKVEDGRIISESAKIAPQKKQKKTKANQAWMSK</sequence>